<reference evidence="3 4" key="1">
    <citation type="journal article" date="2014" name="PLoS ONE">
        <title>De novo Genome Assembly of the Fungal Plant Pathogen Pyrenophora semeniperda.</title>
        <authorList>
            <person name="Soliai M.M."/>
            <person name="Meyer S.E."/>
            <person name="Udall J.A."/>
            <person name="Elzinga D.E."/>
            <person name="Hermansen R.A."/>
            <person name="Bodily P.M."/>
            <person name="Hart A.A."/>
            <person name="Coleman C.E."/>
        </authorList>
    </citation>
    <scope>NUCLEOTIDE SEQUENCE [LARGE SCALE GENOMIC DNA]</scope>
    <source>
        <strain evidence="3 4">CCB06</strain>
        <tissue evidence="3">Mycelium</tissue>
    </source>
</reference>
<feature type="compositionally biased region" description="Acidic residues" evidence="1">
    <location>
        <begin position="639"/>
        <end position="648"/>
    </location>
</feature>
<dbReference type="PROSITE" id="PS00036">
    <property type="entry name" value="BZIP_BASIC"/>
    <property type="match status" value="1"/>
</dbReference>
<gene>
    <name evidence="3" type="ORF">GMOD_00007286</name>
</gene>
<feature type="domain" description="BZIP" evidence="2">
    <location>
        <begin position="546"/>
        <end position="560"/>
    </location>
</feature>
<dbReference type="CDD" id="cd14705">
    <property type="entry name" value="bZIP_Zip1"/>
    <property type="match status" value="1"/>
</dbReference>
<keyword evidence="4" id="KW-1185">Reference proteome</keyword>
<feature type="compositionally biased region" description="Polar residues" evidence="1">
    <location>
        <begin position="443"/>
        <end position="478"/>
    </location>
</feature>
<feature type="region of interest" description="Disordered" evidence="1">
    <location>
        <begin position="305"/>
        <end position="501"/>
    </location>
</feature>
<organism evidence="3 4">
    <name type="scientific">Pyrenophora seminiperda CCB06</name>
    <dbReference type="NCBI Taxonomy" id="1302712"/>
    <lineage>
        <taxon>Eukaryota</taxon>
        <taxon>Fungi</taxon>
        <taxon>Dikarya</taxon>
        <taxon>Ascomycota</taxon>
        <taxon>Pezizomycotina</taxon>
        <taxon>Dothideomycetes</taxon>
        <taxon>Pleosporomycetidae</taxon>
        <taxon>Pleosporales</taxon>
        <taxon>Pleosporineae</taxon>
        <taxon>Pleosporaceae</taxon>
        <taxon>Pyrenophora</taxon>
    </lineage>
</organism>
<feature type="region of interest" description="Disordered" evidence="1">
    <location>
        <begin position="191"/>
        <end position="293"/>
    </location>
</feature>
<dbReference type="InterPro" id="IPR004827">
    <property type="entry name" value="bZIP"/>
</dbReference>
<evidence type="ECO:0000313" key="4">
    <source>
        <dbReference type="Proteomes" id="UP000265663"/>
    </source>
</evidence>
<sequence>MGSRACMACQRILAAQSAPPSASVEAADKASRTRCPFSRNMDQARQGHICTTYAPSMRCCLASDPPTITPHFLITLPVQARPLPIAVTTDLSNFQYPPPVPTTSAPASFRELHFLLLLPVPAPLDAQLKLAIASSSCGIPALFFVFVFVFSFKSPPFLGCLPGDPTNLVTLATQTLPAIQGLHTHFPRRFEQSLTPPYNNDPKPDAQWSGQGGQGGSDAAFSMLNHPEGASRSGQTTPQMSPVQSYPPMQPPYRSPREGPSNPPLSLPPLRHLSRTPPPSSNQRHGNSFGVHSMLNPQADLIEQQRAQRRSISQMDSPSPVEMQHSQSLPSISRPNSVDSTQSTRGEQNHPRLFQPPGRPPLRPIGSDKGLRTHSLSRLKPPTGTIDAHQSPFLTASTRPSEIMTSQPALPTPPAGGRMHYFPPAAPTPPPNMIRTDMRRPSVNFQQSGSASPITQYSPYSQPASVASSQYDNHSNQGHYGPGPVPNSTHDSHQGSVSMDSERNSMIAMAPSAQSSIQLMTIKSHNGPPRQIPVETQTASKGADEKRRRNAGASARFRARRKEKEREASMSISRLEQNVRDSTEDAEYYRSERDYWRSIAMQEHPERHYARPPSPRLRRLSVAPSRAPSSTTGHGSEASYDDYEDDNREEERNVRRRTSSYHPAVGAHQTDASTPSHDANGYPVPTFPPVNHQSAQNTSQPRQGSQHQVERSSGLQQPTPKRHVYRDPFVPEAGRYEHRAWASEQNQGPRH</sequence>
<dbReference type="EMBL" id="KE747829">
    <property type="protein sequence ID" value="RMZ72273.1"/>
    <property type="molecule type" value="Genomic_DNA"/>
</dbReference>
<proteinExistence type="predicted"/>
<feature type="region of interest" description="Disordered" evidence="1">
    <location>
        <begin position="605"/>
        <end position="731"/>
    </location>
</feature>
<feature type="compositionally biased region" description="Polar residues" evidence="1">
    <location>
        <begin position="232"/>
        <end position="244"/>
    </location>
</feature>
<evidence type="ECO:0000259" key="2">
    <source>
        <dbReference type="PROSITE" id="PS00036"/>
    </source>
</evidence>
<evidence type="ECO:0000256" key="1">
    <source>
        <dbReference type="SAM" id="MobiDB-lite"/>
    </source>
</evidence>
<dbReference type="OrthoDB" id="2247093at2759"/>
<dbReference type="AlphaFoldDB" id="A0A3M7MCL1"/>
<feature type="region of interest" description="Disordered" evidence="1">
    <location>
        <begin position="524"/>
        <end position="586"/>
    </location>
</feature>
<feature type="compositionally biased region" description="Polar residues" evidence="1">
    <location>
        <begin position="691"/>
        <end position="719"/>
    </location>
</feature>
<evidence type="ECO:0000313" key="3">
    <source>
        <dbReference type="EMBL" id="RMZ72273.1"/>
    </source>
</evidence>
<accession>A0A3M7MCL1</accession>
<protein>
    <submittedName>
        <fullName evidence="3">Transcription factor bzip</fullName>
    </submittedName>
</protein>
<feature type="compositionally biased region" description="Polar residues" evidence="1">
    <location>
        <begin position="324"/>
        <end position="346"/>
    </location>
</feature>
<feature type="compositionally biased region" description="Basic and acidic residues" evidence="1">
    <location>
        <begin position="577"/>
        <end position="586"/>
    </location>
</feature>
<feature type="compositionally biased region" description="Polar residues" evidence="1">
    <location>
        <begin position="392"/>
        <end position="409"/>
    </location>
</feature>
<name>A0A3M7MCL1_9PLEO</name>
<dbReference type="GO" id="GO:0003700">
    <property type="term" value="F:DNA-binding transcription factor activity"/>
    <property type="evidence" value="ECO:0007669"/>
    <property type="project" value="InterPro"/>
</dbReference>
<dbReference type="Proteomes" id="UP000265663">
    <property type="component" value="Unassembled WGS sequence"/>
</dbReference>
<feature type="compositionally biased region" description="Polar residues" evidence="1">
    <location>
        <begin position="486"/>
        <end position="499"/>
    </location>
</feature>